<dbReference type="InterPro" id="IPR011605">
    <property type="entry name" value="NusB_fam"/>
</dbReference>
<dbReference type="InterPro" id="IPR035926">
    <property type="entry name" value="NusB-like_sf"/>
</dbReference>
<evidence type="ECO:0000256" key="2">
    <source>
        <dbReference type="ARBA" id="ARBA00022814"/>
    </source>
</evidence>
<keyword evidence="2 6" id="KW-0889">Transcription antitermination</keyword>
<reference evidence="8" key="1">
    <citation type="submission" date="2021-12" db="EMBL/GenBank/DDBJ databases">
        <title>Alicyclobacillaceae gen. nov., sp. nov., isolated from chalcocite enrichment system.</title>
        <authorList>
            <person name="Jiang Z."/>
        </authorList>
    </citation>
    <scope>NUCLEOTIDE SEQUENCE</scope>
    <source>
        <strain evidence="8">MYW30-H2</strain>
    </source>
</reference>
<evidence type="ECO:0000313" key="9">
    <source>
        <dbReference type="Proteomes" id="UP000830167"/>
    </source>
</evidence>
<dbReference type="Pfam" id="PF01029">
    <property type="entry name" value="NusB"/>
    <property type="match status" value="1"/>
</dbReference>
<organism evidence="8 9">
    <name type="scientific">Fodinisporobacter ferrooxydans</name>
    <dbReference type="NCBI Taxonomy" id="2901836"/>
    <lineage>
        <taxon>Bacteria</taxon>
        <taxon>Bacillati</taxon>
        <taxon>Bacillota</taxon>
        <taxon>Bacilli</taxon>
        <taxon>Bacillales</taxon>
        <taxon>Alicyclobacillaceae</taxon>
        <taxon>Fodinisporobacter</taxon>
    </lineage>
</organism>
<dbReference type="EMBL" id="CP089291">
    <property type="protein sequence ID" value="UOF90109.1"/>
    <property type="molecule type" value="Genomic_DNA"/>
</dbReference>
<keyword evidence="5 6" id="KW-0804">Transcription</keyword>
<keyword evidence="9" id="KW-1185">Reference proteome</keyword>
<evidence type="ECO:0000313" key="8">
    <source>
        <dbReference type="EMBL" id="UOF90109.1"/>
    </source>
</evidence>
<evidence type="ECO:0000259" key="7">
    <source>
        <dbReference type="Pfam" id="PF01029"/>
    </source>
</evidence>
<evidence type="ECO:0000256" key="4">
    <source>
        <dbReference type="ARBA" id="ARBA00023015"/>
    </source>
</evidence>
<accession>A0ABY4CJC0</accession>
<comment type="function">
    <text evidence="6">Involved in transcription antitermination. Required for transcription of ribosomal RNA (rRNA) genes. Binds specifically to the boxA antiterminator sequence of the ribosomal RNA (rrn) operons.</text>
</comment>
<feature type="domain" description="NusB/RsmB/TIM44" evidence="7">
    <location>
        <begin position="5"/>
        <end position="128"/>
    </location>
</feature>
<evidence type="ECO:0000256" key="3">
    <source>
        <dbReference type="ARBA" id="ARBA00022884"/>
    </source>
</evidence>
<evidence type="ECO:0000256" key="6">
    <source>
        <dbReference type="HAMAP-Rule" id="MF_00073"/>
    </source>
</evidence>
<keyword evidence="4 6" id="KW-0805">Transcription regulation</keyword>
<dbReference type="Gene3D" id="1.10.940.10">
    <property type="entry name" value="NusB-like"/>
    <property type="match status" value="1"/>
</dbReference>
<dbReference type="HAMAP" id="MF_00073">
    <property type="entry name" value="NusB"/>
    <property type="match status" value="1"/>
</dbReference>
<dbReference type="SUPFAM" id="SSF48013">
    <property type="entry name" value="NusB-like"/>
    <property type="match status" value="1"/>
</dbReference>
<protein>
    <recommendedName>
        <fullName evidence="6">Transcription antitermination protein NusB</fullName>
    </recommendedName>
    <alternativeName>
        <fullName evidence="6">Antitermination factor NusB</fullName>
    </alternativeName>
</protein>
<dbReference type="PANTHER" id="PTHR11078:SF3">
    <property type="entry name" value="ANTITERMINATION NUSB DOMAIN-CONTAINING PROTEIN"/>
    <property type="match status" value="1"/>
</dbReference>
<name>A0ABY4CJC0_9BACL</name>
<dbReference type="InterPro" id="IPR006027">
    <property type="entry name" value="NusB_RsmB_TIM44"/>
</dbReference>
<gene>
    <name evidence="6 8" type="primary">nusB</name>
    <name evidence="8" type="ORF">LSG31_19945</name>
</gene>
<dbReference type="Proteomes" id="UP000830167">
    <property type="component" value="Chromosome"/>
</dbReference>
<proteinExistence type="inferred from homology"/>
<sequence length="152" mass="17244">MSRRITREKALQTLFQMDVADADKTLAMDFALEHEGSTVDRPYFQRLIEGILKHKSKIDSIIKTYSIGWELDRMAAVDRNVLRLATYELLFETDIPENVVLNEAIEIAKTFSTQESGKFVNGILGKMIQDRDSLRSKLSGADENDGKTSEVE</sequence>
<comment type="similarity">
    <text evidence="1 6">Belongs to the NusB family.</text>
</comment>
<evidence type="ECO:0000256" key="1">
    <source>
        <dbReference type="ARBA" id="ARBA00005952"/>
    </source>
</evidence>
<evidence type="ECO:0000256" key="5">
    <source>
        <dbReference type="ARBA" id="ARBA00023163"/>
    </source>
</evidence>
<dbReference type="CDD" id="cd00619">
    <property type="entry name" value="Terminator_NusB"/>
    <property type="match status" value="1"/>
</dbReference>
<dbReference type="PANTHER" id="PTHR11078">
    <property type="entry name" value="N UTILIZATION SUBSTANCE PROTEIN B-RELATED"/>
    <property type="match status" value="1"/>
</dbReference>
<dbReference type="RefSeq" id="WP_347436798.1">
    <property type="nucleotide sequence ID" value="NZ_CP089291.1"/>
</dbReference>
<dbReference type="NCBIfam" id="TIGR01951">
    <property type="entry name" value="nusB"/>
    <property type="match status" value="1"/>
</dbReference>
<keyword evidence="3 6" id="KW-0694">RNA-binding</keyword>